<dbReference type="Proteomes" id="UP000664332">
    <property type="component" value="Unassembled WGS sequence"/>
</dbReference>
<gene>
    <name evidence="3" type="ORF">JZY06_00835</name>
</gene>
<dbReference type="Pfam" id="PF07853">
    <property type="entry name" value="DUF1648"/>
    <property type="match status" value="1"/>
</dbReference>
<keyword evidence="1" id="KW-1133">Transmembrane helix</keyword>
<evidence type="ECO:0000313" key="3">
    <source>
        <dbReference type="EMBL" id="MBN9643183.1"/>
    </source>
</evidence>
<evidence type="ECO:0000313" key="4">
    <source>
        <dbReference type="Proteomes" id="UP000664332"/>
    </source>
</evidence>
<feature type="domain" description="DUF1648" evidence="2">
    <location>
        <begin position="18"/>
        <end position="64"/>
    </location>
</feature>
<dbReference type="AlphaFoldDB" id="A0A939DY89"/>
<keyword evidence="4" id="KW-1185">Reference proteome</keyword>
<evidence type="ECO:0000259" key="2">
    <source>
        <dbReference type="Pfam" id="PF07853"/>
    </source>
</evidence>
<reference evidence="3" key="1">
    <citation type="submission" date="2021-03" db="EMBL/GenBank/DDBJ databases">
        <authorList>
            <person name="Sun Q."/>
        </authorList>
    </citation>
    <scope>NUCLEOTIDE SEQUENCE</scope>
    <source>
        <strain evidence="3">CCM 8862</strain>
    </source>
</reference>
<organism evidence="3 4">
    <name type="scientific">Corynebacterium mendelii</name>
    <dbReference type="NCBI Taxonomy" id="2765362"/>
    <lineage>
        <taxon>Bacteria</taxon>
        <taxon>Bacillati</taxon>
        <taxon>Actinomycetota</taxon>
        <taxon>Actinomycetes</taxon>
        <taxon>Mycobacteriales</taxon>
        <taxon>Corynebacteriaceae</taxon>
        <taxon>Corynebacterium</taxon>
    </lineage>
</organism>
<dbReference type="InterPro" id="IPR012867">
    <property type="entry name" value="DUF1648"/>
</dbReference>
<sequence length="148" mass="15124">MQPNATRFRTVAIGVPTVIALVCGIYSLLKVPSMPDEIAVHFNVHGQPDGFGAALPYTLLLFAIALALAVGMGFLGGTVNRGLVGINTAVATLMGGIMVKVASINAAATDPHTVTLPVAQILVWGAGGCVVGLLAAWLAGPPVRRDAR</sequence>
<feature type="transmembrane region" description="Helical" evidence="1">
    <location>
        <begin position="82"/>
        <end position="101"/>
    </location>
</feature>
<feature type="transmembrane region" description="Helical" evidence="1">
    <location>
        <begin position="12"/>
        <end position="29"/>
    </location>
</feature>
<protein>
    <submittedName>
        <fullName evidence="3">DUF1648 domain-containing protein</fullName>
    </submittedName>
</protein>
<dbReference type="EMBL" id="JAFLEQ010000003">
    <property type="protein sequence ID" value="MBN9643183.1"/>
    <property type="molecule type" value="Genomic_DNA"/>
</dbReference>
<keyword evidence="1" id="KW-0812">Transmembrane</keyword>
<name>A0A939DY89_9CORY</name>
<comment type="caution">
    <text evidence="3">The sequence shown here is derived from an EMBL/GenBank/DDBJ whole genome shotgun (WGS) entry which is preliminary data.</text>
</comment>
<keyword evidence="1" id="KW-0472">Membrane</keyword>
<accession>A0A939DY89</accession>
<proteinExistence type="predicted"/>
<feature type="transmembrane region" description="Helical" evidence="1">
    <location>
        <begin position="121"/>
        <end position="140"/>
    </location>
</feature>
<evidence type="ECO:0000256" key="1">
    <source>
        <dbReference type="SAM" id="Phobius"/>
    </source>
</evidence>
<feature type="transmembrane region" description="Helical" evidence="1">
    <location>
        <begin position="54"/>
        <end position="75"/>
    </location>
</feature>
<dbReference type="RefSeq" id="WP_207117589.1">
    <property type="nucleotide sequence ID" value="NZ_JAFLEQ010000003.1"/>
</dbReference>